<evidence type="ECO:0000313" key="3">
    <source>
        <dbReference type="Proteomes" id="UP000829364"/>
    </source>
</evidence>
<proteinExistence type="predicted"/>
<dbReference type="EMBL" id="CP086360">
    <property type="protein sequence ID" value="UNI21445.1"/>
    <property type="molecule type" value="Genomic_DNA"/>
</dbReference>
<dbReference type="AlphaFoldDB" id="A0A9Q8QKN5"/>
<feature type="region of interest" description="Disordered" evidence="1">
    <location>
        <begin position="67"/>
        <end position="111"/>
    </location>
</feature>
<feature type="compositionally biased region" description="Low complexity" evidence="1">
    <location>
        <begin position="77"/>
        <end position="90"/>
    </location>
</feature>
<reference evidence="2" key="1">
    <citation type="submission" date="2021-11" db="EMBL/GenBank/DDBJ databases">
        <title>Purpureocillium_takamizusanense_genome.</title>
        <authorList>
            <person name="Nguyen N.-H."/>
        </authorList>
    </citation>
    <scope>NUCLEOTIDE SEQUENCE</scope>
    <source>
        <strain evidence="2">PT3</strain>
    </source>
</reference>
<feature type="region of interest" description="Disordered" evidence="1">
    <location>
        <begin position="1"/>
        <end position="47"/>
    </location>
</feature>
<accession>A0A9Q8QKN5</accession>
<protein>
    <submittedName>
        <fullName evidence="2">Uncharacterized protein</fullName>
    </submittedName>
</protein>
<dbReference type="RefSeq" id="XP_047844926.1">
    <property type="nucleotide sequence ID" value="XM_047988927.1"/>
</dbReference>
<feature type="compositionally biased region" description="Polar residues" evidence="1">
    <location>
        <begin position="67"/>
        <end position="76"/>
    </location>
</feature>
<name>A0A9Q8QKN5_9HYPO</name>
<sequence>MDTPGAEKAFMFDRHPCGATPPHLWAQQPVRPGSRRPNTTQHRRRDAGWLGWLAQRVVGLQAASFRTAGQHTSVPHSSSVGDVDGPVSQSQLSKGHPHEVPIHPSLENKPF</sequence>
<organism evidence="2 3">
    <name type="scientific">Purpureocillium takamizusanense</name>
    <dbReference type="NCBI Taxonomy" id="2060973"/>
    <lineage>
        <taxon>Eukaryota</taxon>
        <taxon>Fungi</taxon>
        <taxon>Dikarya</taxon>
        <taxon>Ascomycota</taxon>
        <taxon>Pezizomycotina</taxon>
        <taxon>Sordariomycetes</taxon>
        <taxon>Hypocreomycetidae</taxon>
        <taxon>Hypocreales</taxon>
        <taxon>Ophiocordycipitaceae</taxon>
        <taxon>Purpureocillium</taxon>
    </lineage>
</organism>
<evidence type="ECO:0000313" key="2">
    <source>
        <dbReference type="EMBL" id="UNI21445.1"/>
    </source>
</evidence>
<keyword evidence="3" id="KW-1185">Reference proteome</keyword>
<evidence type="ECO:0000256" key="1">
    <source>
        <dbReference type="SAM" id="MobiDB-lite"/>
    </source>
</evidence>
<dbReference type="KEGG" id="ptkz:JDV02_007436"/>
<gene>
    <name evidence="2" type="ORF">JDV02_007436</name>
</gene>
<dbReference type="GeneID" id="72069384"/>
<dbReference type="Proteomes" id="UP000829364">
    <property type="component" value="Chromosome 7"/>
</dbReference>